<evidence type="ECO:0000256" key="9">
    <source>
        <dbReference type="ARBA" id="ARBA00032370"/>
    </source>
</evidence>
<feature type="transmembrane region" description="Helical" evidence="17">
    <location>
        <begin position="159"/>
        <end position="176"/>
    </location>
</feature>
<evidence type="ECO:0000256" key="13">
    <source>
        <dbReference type="ARBA" id="ARBA00041418"/>
    </source>
</evidence>
<evidence type="ECO:0000256" key="5">
    <source>
        <dbReference type="ARBA" id="ARBA00022960"/>
    </source>
</evidence>
<evidence type="ECO:0000256" key="11">
    <source>
        <dbReference type="ARBA" id="ARBA00038053"/>
    </source>
</evidence>
<keyword evidence="3" id="KW-0808">Transferase</keyword>
<evidence type="ECO:0000313" key="19">
    <source>
        <dbReference type="Proteomes" id="UP000824250"/>
    </source>
</evidence>
<feature type="transmembrane region" description="Helical" evidence="17">
    <location>
        <begin position="133"/>
        <end position="152"/>
    </location>
</feature>
<dbReference type="GO" id="GO:0008955">
    <property type="term" value="F:peptidoglycan glycosyltransferase activity"/>
    <property type="evidence" value="ECO:0007669"/>
    <property type="project" value="UniProtKB-EC"/>
</dbReference>
<dbReference type="GO" id="GO:0008360">
    <property type="term" value="P:regulation of cell shape"/>
    <property type="evidence" value="ECO:0007669"/>
    <property type="project" value="UniProtKB-KW"/>
</dbReference>
<dbReference type="PANTHER" id="PTHR30474">
    <property type="entry name" value="CELL CYCLE PROTEIN"/>
    <property type="match status" value="1"/>
</dbReference>
<reference evidence="18" key="2">
    <citation type="journal article" date="2021" name="PeerJ">
        <title>Extensive microbial diversity within the chicken gut microbiome revealed by metagenomics and culture.</title>
        <authorList>
            <person name="Gilroy R."/>
            <person name="Ravi A."/>
            <person name="Getino M."/>
            <person name="Pursley I."/>
            <person name="Horton D.L."/>
            <person name="Alikhan N.F."/>
            <person name="Baker D."/>
            <person name="Gharbi K."/>
            <person name="Hall N."/>
            <person name="Watson M."/>
            <person name="Adriaenssens E.M."/>
            <person name="Foster-Nyarko E."/>
            <person name="Jarju S."/>
            <person name="Secka A."/>
            <person name="Antonio M."/>
            <person name="Oren A."/>
            <person name="Chaudhuri R.R."/>
            <person name="La Ragione R."/>
            <person name="Hildebrand F."/>
            <person name="Pallen M.J."/>
        </authorList>
    </citation>
    <scope>NUCLEOTIDE SEQUENCE</scope>
    <source>
        <strain evidence="18">CHK180-2868</strain>
    </source>
</reference>
<dbReference type="GO" id="GO:0051301">
    <property type="term" value="P:cell division"/>
    <property type="evidence" value="ECO:0007669"/>
    <property type="project" value="InterPro"/>
</dbReference>
<evidence type="ECO:0000256" key="10">
    <source>
        <dbReference type="ARBA" id="ARBA00033270"/>
    </source>
</evidence>
<comment type="similarity">
    <text evidence="11">Belongs to the SEDS family. FtsW subfamily.</text>
</comment>
<comment type="function">
    <text evidence="16">Peptidoglycan polymerase that is essential for cell division.</text>
</comment>
<dbReference type="PANTHER" id="PTHR30474:SF2">
    <property type="entry name" value="PEPTIDOGLYCAN GLYCOSYLTRANSFERASE FTSW-RELATED"/>
    <property type="match status" value="1"/>
</dbReference>
<comment type="catalytic activity">
    <reaction evidence="15">
        <text>[GlcNAc-(1-&gt;4)-Mur2Ac(oyl-L-Ala-gamma-D-Glu-L-Lys-D-Ala-D-Ala)](n)-di-trans,octa-cis-undecaprenyl diphosphate + beta-D-GlcNAc-(1-&gt;4)-Mur2Ac(oyl-L-Ala-gamma-D-Glu-L-Lys-D-Ala-D-Ala)-di-trans,octa-cis-undecaprenyl diphosphate = [GlcNAc-(1-&gt;4)-Mur2Ac(oyl-L-Ala-gamma-D-Glu-L-Lys-D-Ala-D-Ala)](n+1)-di-trans,octa-cis-undecaprenyl diphosphate + di-trans,octa-cis-undecaprenyl diphosphate + H(+)</text>
        <dbReference type="Rhea" id="RHEA:23708"/>
        <dbReference type="Rhea" id="RHEA-COMP:9602"/>
        <dbReference type="Rhea" id="RHEA-COMP:9603"/>
        <dbReference type="ChEBI" id="CHEBI:15378"/>
        <dbReference type="ChEBI" id="CHEBI:58405"/>
        <dbReference type="ChEBI" id="CHEBI:60033"/>
        <dbReference type="ChEBI" id="CHEBI:78435"/>
        <dbReference type="EC" id="2.4.99.28"/>
    </reaction>
</comment>
<gene>
    <name evidence="18" type="ORF">IAB28_09830</name>
</gene>
<keyword evidence="6" id="KW-0573">Peptidoglycan synthesis</keyword>
<feature type="transmembrane region" description="Helical" evidence="17">
    <location>
        <begin position="15"/>
        <end position="36"/>
    </location>
</feature>
<dbReference type="AlphaFoldDB" id="A0A9D1A5Q5"/>
<reference evidence="18" key="1">
    <citation type="submission" date="2020-10" db="EMBL/GenBank/DDBJ databases">
        <authorList>
            <person name="Gilroy R."/>
        </authorList>
    </citation>
    <scope>NUCLEOTIDE SEQUENCE</scope>
    <source>
        <strain evidence="18">CHK180-2868</strain>
    </source>
</reference>
<keyword evidence="4 17" id="KW-0812">Transmembrane</keyword>
<evidence type="ECO:0000256" key="17">
    <source>
        <dbReference type="SAM" id="Phobius"/>
    </source>
</evidence>
<comment type="subcellular location">
    <subcellularLocation>
        <location evidence="1">Membrane</location>
        <topology evidence="1">Multi-pass membrane protein</topology>
    </subcellularLocation>
</comment>
<evidence type="ECO:0000256" key="3">
    <source>
        <dbReference type="ARBA" id="ARBA00022679"/>
    </source>
</evidence>
<accession>A0A9D1A5Q5</accession>
<keyword evidence="8 17" id="KW-0472">Membrane</keyword>
<dbReference type="EMBL" id="DVGC01000058">
    <property type="protein sequence ID" value="HIR06243.1"/>
    <property type="molecule type" value="Genomic_DNA"/>
</dbReference>
<feature type="transmembrane region" description="Helical" evidence="17">
    <location>
        <begin position="112"/>
        <end position="127"/>
    </location>
</feature>
<evidence type="ECO:0000256" key="2">
    <source>
        <dbReference type="ARBA" id="ARBA00022676"/>
    </source>
</evidence>
<dbReference type="Proteomes" id="UP000824250">
    <property type="component" value="Unassembled WGS sequence"/>
</dbReference>
<keyword evidence="5" id="KW-0133">Cell shape</keyword>
<feature type="transmembrane region" description="Helical" evidence="17">
    <location>
        <begin position="48"/>
        <end position="66"/>
    </location>
</feature>
<evidence type="ECO:0000256" key="6">
    <source>
        <dbReference type="ARBA" id="ARBA00022984"/>
    </source>
</evidence>
<proteinExistence type="inferred from homology"/>
<evidence type="ECO:0000256" key="7">
    <source>
        <dbReference type="ARBA" id="ARBA00022989"/>
    </source>
</evidence>
<organism evidence="18 19">
    <name type="scientific">Candidatus Copromonas faecavium</name>
    <name type="common">nom. illeg.</name>
    <dbReference type="NCBI Taxonomy" id="2840740"/>
    <lineage>
        <taxon>Bacteria</taxon>
        <taxon>Bacillati</taxon>
        <taxon>Bacillota</taxon>
        <taxon>Clostridia</taxon>
        <taxon>Lachnospirales</taxon>
        <taxon>Lachnospiraceae</taxon>
        <taxon>Candidatus Copromonas (nom. illeg.)</taxon>
    </lineage>
</organism>
<evidence type="ECO:0000256" key="4">
    <source>
        <dbReference type="ARBA" id="ARBA00022692"/>
    </source>
</evidence>
<evidence type="ECO:0000256" key="16">
    <source>
        <dbReference type="ARBA" id="ARBA00049966"/>
    </source>
</evidence>
<evidence type="ECO:0000256" key="15">
    <source>
        <dbReference type="ARBA" id="ARBA00049902"/>
    </source>
</evidence>
<evidence type="ECO:0000313" key="18">
    <source>
        <dbReference type="EMBL" id="HIR06243.1"/>
    </source>
</evidence>
<dbReference type="GO" id="GO:0032153">
    <property type="term" value="C:cell division site"/>
    <property type="evidence" value="ECO:0007669"/>
    <property type="project" value="TreeGrafter"/>
</dbReference>
<keyword evidence="2" id="KW-0328">Glycosyltransferase</keyword>
<keyword evidence="7 17" id="KW-1133">Transmembrane helix</keyword>
<name>A0A9D1A5Q5_9FIRM</name>
<dbReference type="EC" id="2.4.99.28" evidence="14"/>
<evidence type="ECO:0000256" key="12">
    <source>
        <dbReference type="ARBA" id="ARBA00041185"/>
    </source>
</evidence>
<dbReference type="GO" id="GO:0015648">
    <property type="term" value="F:lipid-linked peptidoglycan transporter activity"/>
    <property type="evidence" value="ECO:0007669"/>
    <property type="project" value="TreeGrafter"/>
</dbReference>
<sequence>MRRLTEWLKVPASPVHYDLLLMMCVLLLSGTGVYLIEGLEPGLGLRQGIGMILGLILLAVLSLLDYRRLGELGVWAYVIAMGTLLAVNIMGDISGGAARWLEIGSFRFQPSELAKLLLILFFAQWFARREEDVSRPGFFLATAALMALPLISILREPDLSTTIVAAWIFAWLWFSAGIDYRVLGRILAVILPLGGIFLFLVTREGQTILDDYQYRRIMAWLNPSEWAAESYQQMYSIMAIGSGGLLGNPGSGTDTATVIGSGFLPESHTDFIMAAAGQELGFLGCAAIILLEGIVTFRCLAIGMRCENMAGRIICAGMAAWIGGQTFVNLGVVSGLLPNTGLTLPFVSYGLTSMVSLYMGIGVVLNIGGQRRGKEREQRRRR</sequence>
<dbReference type="GO" id="GO:0009252">
    <property type="term" value="P:peptidoglycan biosynthetic process"/>
    <property type="evidence" value="ECO:0007669"/>
    <property type="project" value="UniProtKB-KW"/>
</dbReference>
<feature type="transmembrane region" description="Helical" evidence="17">
    <location>
        <begin position="313"/>
        <end position="337"/>
    </location>
</feature>
<dbReference type="GO" id="GO:0005886">
    <property type="term" value="C:plasma membrane"/>
    <property type="evidence" value="ECO:0007669"/>
    <property type="project" value="TreeGrafter"/>
</dbReference>
<evidence type="ECO:0000256" key="8">
    <source>
        <dbReference type="ARBA" id="ARBA00023136"/>
    </source>
</evidence>
<feature type="transmembrane region" description="Helical" evidence="17">
    <location>
        <begin position="349"/>
        <end position="369"/>
    </location>
</feature>
<feature type="transmembrane region" description="Helical" evidence="17">
    <location>
        <begin position="182"/>
        <end position="201"/>
    </location>
</feature>
<dbReference type="Pfam" id="PF01098">
    <property type="entry name" value="FTSW_RODA_SPOVE"/>
    <property type="match status" value="1"/>
</dbReference>
<comment type="caution">
    <text evidence="18">The sequence shown here is derived from an EMBL/GenBank/DDBJ whole genome shotgun (WGS) entry which is preliminary data.</text>
</comment>
<dbReference type="InterPro" id="IPR001182">
    <property type="entry name" value="FtsW/RodA"/>
</dbReference>
<feature type="transmembrane region" description="Helical" evidence="17">
    <location>
        <begin position="72"/>
        <end position="91"/>
    </location>
</feature>
<evidence type="ECO:0000256" key="14">
    <source>
        <dbReference type="ARBA" id="ARBA00044770"/>
    </source>
</evidence>
<protein>
    <recommendedName>
        <fullName evidence="12">Probable peptidoglycan glycosyltransferase FtsW</fullName>
        <ecNumber evidence="14">2.4.99.28</ecNumber>
    </recommendedName>
    <alternativeName>
        <fullName evidence="13">Cell division protein FtsW</fullName>
    </alternativeName>
    <alternativeName>
        <fullName evidence="10">Cell wall polymerase</fullName>
    </alternativeName>
    <alternativeName>
        <fullName evidence="9">Peptidoglycan polymerase</fullName>
    </alternativeName>
</protein>
<evidence type="ECO:0000256" key="1">
    <source>
        <dbReference type="ARBA" id="ARBA00004141"/>
    </source>
</evidence>